<dbReference type="PANTHER" id="PTHR43133:SF63">
    <property type="entry name" value="RNA POLYMERASE SIGMA FACTOR FECI-RELATED"/>
    <property type="match status" value="1"/>
</dbReference>
<dbReference type="Gene3D" id="1.10.10.10">
    <property type="entry name" value="Winged helix-like DNA-binding domain superfamily/Winged helix DNA-binding domain"/>
    <property type="match status" value="1"/>
</dbReference>
<evidence type="ECO:0000259" key="6">
    <source>
        <dbReference type="Pfam" id="PF08281"/>
    </source>
</evidence>
<evidence type="ECO:0000256" key="3">
    <source>
        <dbReference type="ARBA" id="ARBA00023082"/>
    </source>
</evidence>
<evidence type="ECO:0000256" key="4">
    <source>
        <dbReference type="ARBA" id="ARBA00023163"/>
    </source>
</evidence>
<proteinExistence type="inferred from homology"/>
<protein>
    <submittedName>
        <fullName evidence="7">Putative RNA polymerase sigma factor FecI</fullName>
    </submittedName>
</protein>
<feature type="domain" description="RNA polymerase sigma factor 70 region 4 type 2" evidence="6">
    <location>
        <begin position="110"/>
        <end position="162"/>
    </location>
</feature>
<organism evidence="7 8">
    <name type="scientific">Achromobacter pestifer</name>
    <dbReference type="NCBI Taxonomy" id="1353889"/>
    <lineage>
        <taxon>Bacteria</taxon>
        <taxon>Pseudomonadati</taxon>
        <taxon>Pseudomonadota</taxon>
        <taxon>Betaproteobacteria</taxon>
        <taxon>Burkholderiales</taxon>
        <taxon>Alcaligenaceae</taxon>
        <taxon>Achromobacter</taxon>
    </lineage>
</organism>
<dbReference type="CDD" id="cd06171">
    <property type="entry name" value="Sigma70_r4"/>
    <property type="match status" value="1"/>
</dbReference>
<dbReference type="GO" id="GO:0006352">
    <property type="term" value="P:DNA-templated transcription initiation"/>
    <property type="evidence" value="ECO:0007669"/>
    <property type="project" value="InterPro"/>
</dbReference>
<keyword evidence="4" id="KW-0804">Transcription</keyword>
<dbReference type="InterPro" id="IPR014284">
    <property type="entry name" value="RNA_pol_sigma-70_dom"/>
</dbReference>
<dbReference type="InterPro" id="IPR013249">
    <property type="entry name" value="RNA_pol_sigma70_r4_t2"/>
</dbReference>
<dbReference type="SUPFAM" id="SSF88659">
    <property type="entry name" value="Sigma3 and sigma4 domains of RNA polymerase sigma factors"/>
    <property type="match status" value="1"/>
</dbReference>
<dbReference type="Gene3D" id="1.10.1740.10">
    <property type="match status" value="1"/>
</dbReference>
<dbReference type="Pfam" id="PF04542">
    <property type="entry name" value="Sigma70_r2"/>
    <property type="match status" value="1"/>
</dbReference>
<dbReference type="InterPro" id="IPR007627">
    <property type="entry name" value="RNA_pol_sigma70_r2"/>
</dbReference>
<comment type="similarity">
    <text evidence="1">Belongs to the sigma-70 factor family. ECF subfamily.</text>
</comment>
<dbReference type="RefSeq" id="WP_175177464.1">
    <property type="nucleotide sequence ID" value="NZ_CADIJX010000009.1"/>
</dbReference>
<keyword evidence="2" id="KW-0805">Transcription regulation</keyword>
<dbReference type="Proteomes" id="UP000494108">
    <property type="component" value="Unassembled WGS sequence"/>
</dbReference>
<evidence type="ECO:0000313" key="8">
    <source>
        <dbReference type="Proteomes" id="UP000494108"/>
    </source>
</evidence>
<feature type="domain" description="RNA polymerase sigma-70 region 2" evidence="5">
    <location>
        <begin position="14"/>
        <end position="79"/>
    </location>
</feature>
<dbReference type="GO" id="GO:0016987">
    <property type="term" value="F:sigma factor activity"/>
    <property type="evidence" value="ECO:0007669"/>
    <property type="project" value="UniProtKB-KW"/>
</dbReference>
<dbReference type="GO" id="GO:0003677">
    <property type="term" value="F:DNA binding"/>
    <property type="evidence" value="ECO:0007669"/>
    <property type="project" value="InterPro"/>
</dbReference>
<dbReference type="InterPro" id="IPR013324">
    <property type="entry name" value="RNA_pol_sigma_r3/r4-like"/>
</dbReference>
<dbReference type="NCBIfam" id="TIGR02937">
    <property type="entry name" value="sigma70-ECF"/>
    <property type="match status" value="1"/>
</dbReference>
<dbReference type="EMBL" id="CADIJX010000009">
    <property type="protein sequence ID" value="CAB3697041.1"/>
    <property type="molecule type" value="Genomic_DNA"/>
</dbReference>
<dbReference type="PANTHER" id="PTHR43133">
    <property type="entry name" value="RNA POLYMERASE ECF-TYPE SIGMA FACTO"/>
    <property type="match status" value="1"/>
</dbReference>
<dbReference type="SUPFAM" id="SSF88946">
    <property type="entry name" value="Sigma2 domain of RNA polymerase sigma factors"/>
    <property type="match status" value="1"/>
</dbReference>
<evidence type="ECO:0000259" key="5">
    <source>
        <dbReference type="Pfam" id="PF04542"/>
    </source>
</evidence>
<evidence type="ECO:0000256" key="1">
    <source>
        <dbReference type="ARBA" id="ARBA00010641"/>
    </source>
</evidence>
<name>A0A6S6ZYF3_9BURK</name>
<dbReference type="InterPro" id="IPR013325">
    <property type="entry name" value="RNA_pol_sigma_r2"/>
</dbReference>
<dbReference type="InterPro" id="IPR036388">
    <property type="entry name" value="WH-like_DNA-bd_sf"/>
</dbReference>
<keyword evidence="3" id="KW-0731">Sigma factor</keyword>
<keyword evidence="8" id="KW-1185">Reference proteome</keyword>
<dbReference type="InterPro" id="IPR039425">
    <property type="entry name" value="RNA_pol_sigma-70-like"/>
</dbReference>
<accession>A0A6S6ZYF3</accession>
<evidence type="ECO:0000313" key="7">
    <source>
        <dbReference type="EMBL" id="CAB3697041.1"/>
    </source>
</evidence>
<reference evidence="7 8" key="1">
    <citation type="submission" date="2020-04" db="EMBL/GenBank/DDBJ databases">
        <authorList>
            <person name="De Canck E."/>
        </authorList>
    </citation>
    <scope>NUCLEOTIDE SEQUENCE [LARGE SCALE GENOMIC DNA]</scope>
    <source>
        <strain evidence="7 8">LMG 3431</strain>
    </source>
</reference>
<sequence length="171" mass="18859">MSVPGAPAQVIENLYGDHHGWLRGWLRKKLGNSFDAADLAHDTYVRIIASGTTPQPEQSRRYLTQVANGLLIDLYRRRKIEAAYLEAVALLPEAQSPSEEARALVLEALVEIDTILHKLPAKVRMALLLCKLDGLGYQEIAKRLNVSVSSVEKYVAAALLACYQALYDDAG</sequence>
<evidence type="ECO:0000256" key="2">
    <source>
        <dbReference type="ARBA" id="ARBA00023015"/>
    </source>
</evidence>
<dbReference type="AlphaFoldDB" id="A0A6S6ZYF3"/>
<dbReference type="Pfam" id="PF08281">
    <property type="entry name" value="Sigma70_r4_2"/>
    <property type="match status" value="1"/>
</dbReference>
<gene>
    <name evidence="7" type="primary">fecI_23</name>
    <name evidence="7" type="ORF">LMG3431_05195</name>
</gene>